<reference evidence="4 5" key="2">
    <citation type="submission" date="2007-06" db="EMBL/GenBank/DDBJ databases">
        <title>Draft genome sequence of Pseudoflavonifractor capillosus ATCC 29799.</title>
        <authorList>
            <person name="Sudarsanam P."/>
            <person name="Ley R."/>
            <person name="Guruge J."/>
            <person name="Turnbaugh P.J."/>
            <person name="Mahowald M."/>
            <person name="Liep D."/>
            <person name="Gordon J."/>
        </authorList>
    </citation>
    <scope>NUCLEOTIDE SEQUENCE [LARGE SCALE GENOMIC DNA]</scope>
    <source>
        <strain evidence="4 5">ATCC 29799</strain>
    </source>
</reference>
<gene>
    <name evidence="4" type="ORF">BACCAP_00817</name>
</gene>
<dbReference type="Pfam" id="PF14278">
    <property type="entry name" value="TetR_C_8"/>
    <property type="match status" value="1"/>
</dbReference>
<feature type="DNA-binding region" description="H-T-H motif" evidence="2">
    <location>
        <begin position="33"/>
        <end position="52"/>
    </location>
</feature>
<name>A6NRI9_9FIRM</name>
<feature type="domain" description="HTH tetR-type" evidence="3">
    <location>
        <begin position="10"/>
        <end position="70"/>
    </location>
</feature>
<dbReference type="PANTHER" id="PTHR43479">
    <property type="entry name" value="ACREF/ENVCD OPERON REPRESSOR-RELATED"/>
    <property type="match status" value="1"/>
</dbReference>
<evidence type="ECO:0000313" key="5">
    <source>
        <dbReference type="Proteomes" id="UP000003639"/>
    </source>
</evidence>
<proteinExistence type="predicted"/>
<comment type="caution">
    <text evidence="4">The sequence shown here is derived from an EMBL/GenBank/DDBJ whole genome shotgun (WGS) entry which is preliminary data.</text>
</comment>
<dbReference type="Pfam" id="PF00440">
    <property type="entry name" value="TetR_N"/>
    <property type="match status" value="1"/>
</dbReference>
<evidence type="ECO:0000259" key="3">
    <source>
        <dbReference type="PROSITE" id="PS50977"/>
    </source>
</evidence>
<evidence type="ECO:0000256" key="1">
    <source>
        <dbReference type="ARBA" id="ARBA00023125"/>
    </source>
</evidence>
<protein>
    <submittedName>
        <fullName evidence="4">Putative dihydroxyacetone kinase regulator</fullName>
    </submittedName>
</protein>
<dbReference type="eggNOG" id="COG1309">
    <property type="taxonomic scope" value="Bacteria"/>
</dbReference>
<dbReference type="Gene3D" id="1.10.357.10">
    <property type="entry name" value="Tetracycline Repressor, domain 2"/>
    <property type="match status" value="1"/>
</dbReference>
<accession>A6NRI9</accession>
<evidence type="ECO:0000256" key="2">
    <source>
        <dbReference type="PROSITE-ProRule" id="PRU00335"/>
    </source>
</evidence>
<dbReference type="InterPro" id="IPR050624">
    <property type="entry name" value="HTH-type_Tx_Regulator"/>
</dbReference>
<dbReference type="GO" id="GO:0016301">
    <property type="term" value="F:kinase activity"/>
    <property type="evidence" value="ECO:0007669"/>
    <property type="project" value="UniProtKB-KW"/>
</dbReference>
<organism evidence="4 5">
    <name type="scientific">Pseudoflavonifractor capillosus ATCC 29799</name>
    <dbReference type="NCBI Taxonomy" id="411467"/>
    <lineage>
        <taxon>Bacteria</taxon>
        <taxon>Bacillati</taxon>
        <taxon>Bacillota</taxon>
        <taxon>Clostridia</taxon>
        <taxon>Eubacteriales</taxon>
        <taxon>Oscillospiraceae</taxon>
        <taxon>Pseudoflavonifractor</taxon>
    </lineage>
</organism>
<keyword evidence="4" id="KW-0808">Transferase</keyword>
<reference evidence="4 5" key="1">
    <citation type="submission" date="2007-04" db="EMBL/GenBank/DDBJ databases">
        <authorList>
            <person name="Fulton L."/>
            <person name="Clifton S."/>
            <person name="Fulton B."/>
            <person name="Xu J."/>
            <person name="Minx P."/>
            <person name="Pepin K.H."/>
            <person name="Johnson M."/>
            <person name="Thiruvilangam P."/>
            <person name="Bhonagiri V."/>
            <person name="Nash W.E."/>
            <person name="Mardis E.R."/>
            <person name="Wilson R.K."/>
        </authorList>
    </citation>
    <scope>NUCLEOTIDE SEQUENCE [LARGE SCALE GENOMIC DNA]</scope>
    <source>
        <strain evidence="4 5">ATCC 29799</strain>
    </source>
</reference>
<dbReference type="GO" id="GO:0003677">
    <property type="term" value="F:DNA binding"/>
    <property type="evidence" value="ECO:0007669"/>
    <property type="project" value="UniProtKB-UniRule"/>
</dbReference>
<dbReference type="PANTHER" id="PTHR43479:SF7">
    <property type="entry name" value="TETR-FAMILY TRANSCRIPTIONAL REGULATOR"/>
    <property type="match status" value="1"/>
</dbReference>
<dbReference type="SUPFAM" id="SSF46689">
    <property type="entry name" value="Homeodomain-like"/>
    <property type="match status" value="1"/>
</dbReference>
<keyword evidence="1 2" id="KW-0238">DNA-binding</keyword>
<keyword evidence="4" id="KW-0418">Kinase</keyword>
<dbReference type="AlphaFoldDB" id="A6NRI9"/>
<dbReference type="InterPro" id="IPR009057">
    <property type="entry name" value="Homeodomain-like_sf"/>
</dbReference>
<evidence type="ECO:0000313" key="4">
    <source>
        <dbReference type="EMBL" id="EDN01249.1"/>
    </source>
</evidence>
<sequence length="193" mass="23105">MERWNMADSNITKQALVAALCALMAEQPFEKINVAHICERCGMNRKSFYYHFRDKYDLVNWIFDTEFIALLKDERLGGNYDEHWSFVEKACRYFYEHHEFYRKALQIEGQNSFEDHFREYIRPLLAERVSCMLEPDEMDVFSMDFFTDALICAVERWLMTKDCMPPEAFVEKLRRLIEQGAVFIYNEISGPDR</sequence>
<dbReference type="InterPro" id="IPR001647">
    <property type="entry name" value="HTH_TetR"/>
</dbReference>
<dbReference type="STRING" id="411467.BACCAP_00817"/>
<dbReference type="Proteomes" id="UP000003639">
    <property type="component" value="Unassembled WGS sequence"/>
</dbReference>
<keyword evidence="5" id="KW-1185">Reference proteome</keyword>
<dbReference type="InterPro" id="IPR039532">
    <property type="entry name" value="TetR_C_Firmicutes"/>
</dbReference>
<dbReference type="PROSITE" id="PS50977">
    <property type="entry name" value="HTH_TETR_2"/>
    <property type="match status" value="1"/>
</dbReference>
<dbReference type="EMBL" id="AAXG02000006">
    <property type="protein sequence ID" value="EDN01249.1"/>
    <property type="molecule type" value="Genomic_DNA"/>
</dbReference>